<keyword evidence="6" id="KW-1185">Reference proteome</keyword>
<feature type="active site" description="Tele-AMP-histidine intermediate" evidence="1">
    <location>
        <position position="101"/>
    </location>
</feature>
<dbReference type="Gene3D" id="3.30.428.10">
    <property type="entry name" value="HIT-like"/>
    <property type="match status" value="1"/>
</dbReference>
<dbReference type="PROSITE" id="PS51084">
    <property type="entry name" value="HIT_2"/>
    <property type="match status" value="1"/>
</dbReference>
<name>A0A328C7I6_9DELT</name>
<dbReference type="CDD" id="cd01276">
    <property type="entry name" value="PKCI_related"/>
    <property type="match status" value="1"/>
</dbReference>
<dbReference type="GO" id="GO:0003824">
    <property type="term" value="F:catalytic activity"/>
    <property type="evidence" value="ECO:0007669"/>
    <property type="project" value="InterPro"/>
</dbReference>
<dbReference type="InterPro" id="IPR036265">
    <property type="entry name" value="HIT-like_sf"/>
</dbReference>
<feature type="domain" description="HIT" evidence="4">
    <location>
        <begin position="6"/>
        <end position="115"/>
    </location>
</feature>
<gene>
    <name evidence="5" type="ORF">DL240_06685</name>
</gene>
<protein>
    <submittedName>
        <fullName evidence="5">Histidine triad nucleotide-binding protein</fullName>
    </submittedName>
</protein>
<dbReference type="Pfam" id="PF01230">
    <property type="entry name" value="HIT"/>
    <property type="match status" value="1"/>
</dbReference>
<evidence type="ECO:0000256" key="1">
    <source>
        <dbReference type="PIRSR" id="PIRSR601310-1"/>
    </source>
</evidence>
<dbReference type="OrthoDB" id="9784774at2"/>
<dbReference type="InterPro" id="IPR011146">
    <property type="entry name" value="HIT-like"/>
</dbReference>
<dbReference type="PANTHER" id="PTHR23089">
    <property type="entry name" value="HISTIDINE TRIAD HIT PROTEIN"/>
    <property type="match status" value="1"/>
</dbReference>
<sequence>MSEETIFSKIIRGEIPCDKVYETDEVLAFRDINPAAPVHVLVIPKRSIVHVGQAHQDDALLLGKLMLAAKEVARLEGLEESGFRLVINNGAEVGQTVFHLHVHVLGGRAFSWPPG</sequence>
<evidence type="ECO:0000259" key="4">
    <source>
        <dbReference type="PROSITE" id="PS51084"/>
    </source>
</evidence>
<dbReference type="InterPro" id="IPR019808">
    <property type="entry name" value="Histidine_triad_CS"/>
</dbReference>
<accession>A0A328C7I6</accession>
<evidence type="ECO:0000256" key="2">
    <source>
        <dbReference type="PIRSR" id="PIRSR601310-3"/>
    </source>
</evidence>
<feature type="short sequence motif" description="Histidine triad motif" evidence="2 3">
    <location>
        <begin position="99"/>
        <end position="103"/>
    </location>
</feature>
<dbReference type="Proteomes" id="UP000249169">
    <property type="component" value="Unassembled WGS sequence"/>
</dbReference>
<comment type="caution">
    <text evidence="5">The sequence shown here is derived from an EMBL/GenBank/DDBJ whole genome shotgun (WGS) entry which is preliminary data.</text>
</comment>
<dbReference type="SUPFAM" id="SSF54197">
    <property type="entry name" value="HIT-like"/>
    <property type="match status" value="1"/>
</dbReference>
<dbReference type="EMBL" id="QHKO01000002">
    <property type="protein sequence ID" value="RAL23833.1"/>
    <property type="molecule type" value="Genomic_DNA"/>
</dbReference>
<evidence type="ECO:0000313" key="5">
    <source>
        <dbReference type="EMBL" id="RAL23833.1"/>
    </source>
</evidence>
<dbReference type="PROSITE" id="PS00892">
    <property type="entry name" value="HIT_1"/>
    <property type="match status" value="1"/>
</dbReference>
<dbReference type="InterPro" id="IPR001310">
    <property type="entry name" value="Histidine_triad_HIT"/>
</dbReference>
<reference evidence="5 6" key="1">
    <citation type="submission" date="2018-05" db="EMBL/GenBank/DDBJ databases">
        <title>Lujinxingia marina gen. nov. sp. nov., a new facultative anaerobic member of the class Deltaproteobacteria, and proposal of Lujinxingaceae fam. nov.</title>
        <authorList>
            <person name="Li C.-M."/>
        </authorList>
    </citation>
    <scope>NUCLEOTIDE SEQUENCE [LARGE SCALE GENOMIC DNA]</scope>
    <source>
        <strain evidence="5 6">B210</strain>
    </source>
</reference>
<dbReference type="AlphaFoldDB" id="A0A328C7I6"/>
<proteinExistence type="predicted"/>
<dbReference type="PRINTS" id="PR00332">
    <property type="entry name" value="HISTRIAD"/>
</dbReference>
<dbReference type="FunFam" id="3.30.428.10:FF:000005">
    <property type="entry name" value="Histidine triad nucleotide-binding protein 1"/>
    <property type="match status" value="1"/>
</dbReference>
<evidence type="ECO:0000313" key="6">
    <source>
        <dbReference type="Proteomes" id="UP000249169"/>
    </source>
</evidence>
<dbReference type="RefSeq" id="WP_111729091.1">
    <property type="nucleotide sequence ID" value="NZ_QHKO01000002.1"/>
</dbReference>
<evidence type="ECO:0000256" key="3">
    <source>
        <dbReference type="PROSITE-ProRule" id="PRU00464"/>
    </source>
</evidence>
<organism evidence="5 6">
    <name type="scientific">Lujinxingia litoralis</name>
    <dbReference type="NCBI Taxonomy" id="2211119"/>
    <lineage>
        <taxon>Bacteria</taxon>
        <taxon>Deltaproteobacteria</taxon>
        <taxon>Bradymonadales</taxon>
        <taxon>Lujinxingiaceae</taxon>
        <taxon>Lujinxingia</taxon>
    </lineage>
</organism>